<dbReference type="InterPro" id="IPR022893">
    <property type="entry name" value="Shikimate_DH_fam"/>
</dbReference>
<dbReference type="InterPro" id="IPR011342">
    <property type="entry name" value="Shikimate_DH"/>
</dbReference>
<keyword evidence="12" id="KW-1185">Reference proteome</keyword>
<comment type="catalytic activity">
    <reaction evidence="7 8">
        <text>shikimate + NADP(+) = 3-dehydroshikimate + NADPH + H(+)</text>
        <dbReference type="Rhea" id="RHEA:17737"/>
        <dbReference type="ChEBI" id="CHEBI:15378"/>
        <dbReference type="ChEBI" id="CHEBI:16630"/>
        <dbReference type="ChEBI" id="CHEBI:36208"/>
        <dbReference type="ChEBI" id="CHEBI:57783"/>
        <dbReference type="ChEBI" id="CHEBI:58349"/>
        <dbReference type="EC" id="1.1.1.25"/>
    </reaction>
</comment>
<dbReference type="GO" id="GO:0019632">
    <property type="term" value="P:shikimate metabolic process"/>
    <property type="evidence" value="ECO:0007669"/>
    <property type="project" value="InterPro"/>
</dbReference>
<organism evidence="11 12">
    <name type="scientific">Ereboglobus luteus</name>
    <dbReference type="NCBI Taxonomy" id="1796921"/>
    <lineage>
        <taxon>Bacteria</taxon>
        <taxon>Pseudomonadati</taxon>
        <taxon>Verrucomicrobiota</taxon>
        <taxon>Opitutia</taxon>
        <taxon>Opitutales</taxon>
        <taxon>Opitutaceae</taxon>
        <taxon>Ereboglobus</taxon>
    </lineage>
</organism>
<dbReference type="PANTHER" id="PTHR21089:SF1">
    <property type="entry name" value="BIFUNCTIONAL 3-DEHYDROQUINATE DEHYDRATASE_SHIKIMATE DEHYDROGENASE, CHLOROPLASTIC"/>
    <property type="match status" value="1"/>
</dbReference>
<protein>
    <recommendedName>
        <fullName evidence="2 8">Shikimate dehydrogenase (NADP(+))</fullName>
        <shortName evidence="8">SDH</shortName>
        <ecNumber evidence="2 8">1.1.1.25</ecNumber>
    </recommendedName>
</protein>
<evidence type="ECO:0000256" key="4">
    <source>
        <dbReference type="ARBA" id="ARBA00022857"/>
    </source>
</evidence>
<feature type="binding site" evidence="8">
    <location>
        <begin position="169"/>
        <end position="173"/>
    </location>
    <ligand>
        <name>NADP(+)</name>
        <dbReference type="ChEBI" id="CHEBI:58349"/>
    </ligand>
</feature>
<dbReference type="GO" id="GO:0004764">
    <property type="term" value="F:shikimate 3-dehydrogenase (NADP+) activity"/>
    <property type="evidence" value="ECO:0007669"/>
    <property type="project" value="UniProtKB-UniRule"/>
</dbReference>
<dbReference type="InterPro" id="IPR046346">
    <property type="entry name" value="Aminoacid_DH-like_N_sf"/>
</dbReference>
<dbReference type="OrthoDB" id="9792692at2"/>
<keyword evidence="6 8" id="KW-0057">Aromatic amino acid biosynthesis</keyword>
<dbReference type="Pfam" id="PF18317">
    <property type="entry name" value="SDH_C"/>
    <property type="match status" value="1"/>
</dbReference>
<sequence>MAFRSPSPFSKPTSQITVSTADTTVYTLADLETWSRPGTHLAVLGRPIAHSLSPLMHNAALAQMAARDPRYRDWHYHRFDIAPEDLPRALAIFHEKKFHGLNLTAPHKVIALDCVAEIDPAAAPAGAVNTLTWTAKGWHGANTDGHGLATAIRETLDIELRDSHILLLGAGGAARGAAGECLQRRCASLTISNRTRPNLDALLDAMRPLAGGIPLSAFQSFSPSAFLIINATSSGLRPADEPPIDLAALTPRPLAVFDMIYNPPQTPLLAQAAALGIPRANGLSMLIHQGARSLEIWTGETIPVEAMRNALQEARESETRRPESQNPKL</sequence>
<evidence type="ECO:0000259" key="10">
    <source>
        <dbReference type="Pfam" id="PF18317"/>
    </source>
</evidence>
<evidence type="ECO:0000256" key="5">
    <source>
        <dbReference type="ARBA" id="ARBA00023002"/>
    </source>
</evidence>
<proteinExistence type="inferred from homology"/>
<dbReference type="SUPFAM" id="SSF53223">
    <property type="entry name" value="Aminoacid dehydrogenase-like, N-terminal domain"/>
    <property type="match status" value="1"/>
</dbReference>
<comment type="subunit">
    <text evidence="8">Homodimer.</text>
</comment>
<dbReference type="InterPro" id="IPR041121">
    <property type="entry name" value="SDH_C"/>
</dbReference>
<evidence type="ECO:0000256" key="1">
    <source>
        <dbReference type="ARBA" id="ARBA00004871"/>
    </source>
</evidence>
<dbReference type="AlphaFoldDB" id="A0A2U8E186"/>
<dbReference type="Gene3D" id="3.40.50.10860">
    <property type="entry name" value="Leucine Dehydrogenase, chain A, domain 1"/>
    <property type="match status" value="1"/>
</dbReference>
<dbReference type="KEGG" id="elut:CKA38_04520"/>
<dbReference type="PANTHER" id="PTHR21089">
    <property type="entry name" value="SHIKIMATE DEHYDROGENASE"/>
    <property type="match status" value="1"/>
</dbReference>
<evidence type="ECO:0000256" key="6">
    <source>
        <dbReference type="ARBA" id="ARBA00023141"/>
    </source>
</evidence>
<dbReference type="InterPro" id="IPR036291">
    <property type="entry name" value="NAD(P)-bd_dom_sf"/>
</dbReference>
<dbReference type="UniPathway" id="UPA00053">
    <property type="reaction ID" value="UER00087"/>
</dbReference>
<dbReference type="GO" id="GO:0005829">
    <property type="term" value="C:cytosol"/>
    <property type="evidence" value="ECO:0007669"/>
    <property type="project" value="TreeGrafter"/>
</dbReference>
<feature type="binding site" evidence="8">
    <location>
        <position position="104"/>
    </location>
    <ligand>
        <name>shikimate</name>
        <dbReference type="ChEBI" id="CHEBI:36208"/>
    </ligand>
</feature>
<evidence type="ECO:0000259" key="9">
    <source>
        <dbReference type="Pfam" id="PF08501"/>
    </source>
</evidence>
<dbReference type="Proteomes" id="UP000244896">
    <property type="component" value="Chromosome"/>
</dbReference>
<feature type="binding site" evidence="8">
    <location>
        <position position="261"/>
    </location>
    <ligand>
        <name>shikimate</name>
        <dbReference type="ChEBI" id="CHEBI:36208"/>
    </ligand>
</feature>
<feature type="domain" description="Shikimate dehydrogenase substrate binding N-terminal" evidence="9">
    <location>
        <begin position="43"/>
        <end position="131"/>
    </location>
</feature>
<feature type="domain" description="SDH C-terminal" evidence="10">
    <location>
        <begin position="282"/>
        <end position="312"/>
    </location>
</feature>
<feature type="binding site" evidence="8">
    <location>
        <position position="282"/>
    </location>
    <ligand>
        <name>NADP(+)</name>
        <dbReference type="ChEBI" id="CHEBI:58349"/>
    </ligand>
</feature>
<keyword evidence="3 8" id="KW-0028">Amino-acid biosynthesis</keyword>
<dbReference type="GO" id="GO:0009073">
    <property type="term" value="P:aromatic amino acid family biosynthetic process"/>
    <property type="evidence" value="ECO:0007669"/>
    <property type="project" value="UniProtKB-KW"/>
</dbReference>
<gene>
    <name evidence="8 11" type="primary">aroE</name>
    <name evidence="11" type="ORF">CKA38_04520</name>
</gene>
<keyword evidence="4 8" id="KW-0521">NADP</keyword>
<evidence type="ECO:0000313" key="12">
    <source>
        <dbReference type="Proteomes" id="UP000244896"/>
    </source>
</evidence>
<dbReference type="InterPro" id="IPR013708">
    <property type="entry name" value="Shikimate_DH-bd_N"/>
</dbReference>
<dbReference type="Gene3D" id="3.40.50.720">
    <property type="entry name" value="NAD(P)-binding Rossmann-like Domain"/>
    <property type="match status" value="1"/>
</dbReference>
<evidence type="ECO:0000256" key="2">
    <source>
        <dbReference type="ARBA" id="ARBA00012962"/>
    </source>
</evidence>
<dbReference type="GO" id="GO:0050661">
    <property type="term" value="F:NADP binding"/>
    <property type="evidence" value="ECO:0007669"/>
    <property type="project" value="InterPro"/>
</dbReference>
<feature type="binding site" evidence="8">
    <location>
        <position position="144"/>
    </location>
    <ligand>
        <name>shikimate</name>
        <dbReference type="ChEBI" id="CHEBI:36208"/>
    </ligand>
</feature>
<feature type="binding site" evidence="8">
    <location>
        <position position="129"/>
    </location>
    <ligand>
        <name>shikimate</name>
        <dbReference type="ChEBI" id="CHEBI:36208"/>
    </ligand>
</feature>
<evidence type="ECO:0000256" key="8">
    <source>
        <dbReference type="HAMAP-Rule" id="MF_00222"/>
    </source>
</evidence>
<dbReference type="CDD" id="cd01065">
    <property type="entry name" value="NAD_bind_Shikimate_DH"/>
    <property type="match status" value="1"/>
</dbReference>
<dbReference type="EC" id="1.1.1.25" evidence="2 8"/>
<evidence type="ECO:0000256" key="3">
    <source>
        <dbReference type="ARBA" id="ARBA00022605"/>
    </source>
</evidence>
<dbReference type="SUPFAM" id="SSF51735">
    <property type="entry name" value="NAD(P)-binding Rossmann-fold domains"/>
    <property type="match status" value="1"/>
</dbReference>
<comment type="pathway">
    <text evidence="1 8">Metabolic intermediate biosynthesis; chorismate biosynthesis; chorismate from D-erythrose 4-phosphate and phosphoenolpyruvate: step 4/7.</text>
</comment>
<reference evidence="11 12" key="1">
    <citation type="journal article" date="2018" name="Syst. Appl. Microbiol.">
        <title>Ereboglobus luteus gen. nov. sp. nov. from cockroach guts, and new insights into the oxygen relationship of the genera Opitutus and Didymococcus (Verrucomicrobia: Opitutaceae).</title>
        <authorList>
            <person name="Tegtmeier D."/>
            <person name="Belitz A."/>
            <person name="Radek R."/>
            <person name="Heimerl T."/>
            <person name="Brune A."/>
        </authorList>
    </citation>
    <scope>NUCLEOTIDE SEQUENCE [LARGE SCALE GENOMIC DNA]</scope>
    <source>
        <strain evidence="11 12">Ho45</strain>
    </source>
</reference>
<comment type="caution">
    <text evidence="8">Lacks conserved residue(s) required for the propagation of feature annotation.</text>
</comment>
<keyword evidence="5 8" id="KW-0560">Oxidoreductase</keyword>
<dbReference type="NCBIfam" id="TIGR00507">
    <property type="entry name" value="aroE"/>
    <property type="match status" value="1"/>
</dbReference>
<feature type="binding site" evidence="8">
    <location>
        <begin position="51"/>
        <end position="53"/>
    </location>
    <ligand>
        <name>shikimate</name>
        <dbReference type="ChEBI" id="CHEBI:36208"/>
    </ligand>
</feature>
<dbReference type="GO" id="GO:0009423">
    <property type="term" value="P:chorismate biosynthetic process"/>
    <property type="evidence" value="ECO:0007669"/>
    <property type="project" value="UniProtKB-UniRule"/>
</dbReference>
<accession>A0A2U8E186</accession>
<name>A0A2U8E186_9BACT</name>
<comment type="function">
    <text evidence="8">Involved in the biosynthesis of the chorismate, which leads to the biosynthesis of aromatic amino acids. Catalyzes the reversible NADPH linked reduction of 3-dehydroshikimate (DHSA) to yield shikimate (SA).</text>
</comment>
<comment type="similarity">
    <text evidence="8">Belongs to the shikimate dehydrogenase family.</text>
</comment>
<dbReference type="HAMAP" id="MF_00222">
    <property type="entry name" value="Shikimate_DH_AroE"/>
    <property type="match status" value="1"/>
</dbReference>
<evidence type="ECO:0000313" key="11">
    <source>
        <dbReference type="EMBL" id="AWI08617.1"/>
    </source>
</evidence>
<evidence type="ECO:0000256" key="7">
    <source>
        <dbReference type="ARBA" id="ARBA00049442"/>
    </source>
</evidence>
<feature type="binding site" evidence="8">
    <location>
        <position position="259"/>
    </location>
    <ligand>
        <name>NADP(+)</name>
        <dbReference type="ChEBI" id="CHEBI:58349"/>
    </ligand>
</feature>
<feature type="binding site" evidence="8">
    <location>
        <position position="289"/>
    </location>
    <ligand>
        <name>shikimate</name>
        <dbReference type="ChEBI" id="CHEBI:36208"/>
    </ligand>
</feature>
<dbReference type="GO" id="GO:0008652">
    <property type="term" value="P:amino acid biosynthetic process"/>
    <property type="evidence" value="ECO:0007669"/>
    <property type="project" value="UniProtKB-KW"/>
</dbReference>
<dbReference type="EMBL" id="CP023004">
    <property type="protein sequence ID" value="AWI08617.1"/>
    <property type="molecule type" value="Genomic_DNA"/>
</dbReference>
<dbReference type="Pfam" id="PF08501">
    <property type="entry name" value="Shikimate_dh_N"/>
    <property type="match status" value="1"/>
</dbReference>
<feature type="active site" description="Proton acceptor" evidence="8">
    <location>
        <position position="108"/>
    </location>
</feature>